<feature type="transmembrane region" description="Helical" evidence="2">
    <location>
        <begin position="45"/>
        <end position="65"/>
    </location>
</feature>
<reference evidence="3 4" key="1">
    <citation type="journal article" date="2021" name="Int. J. Syst. Evol. Microbiol.">
        <title>Reticulibacter mediterranei gen. nov., sp. nov., within the new family Reticulibacteraceae fam. nov., and Ktedonospora formicarum gen. nov., sp. nov., Ktedonobacter robiniae sp. nov., Dictyobacter formicarum sp. nov. and Dictyobacter arantiisoli sp. nov., belonging to the class Ktedonobacteria.</title>
        <authorList>
            <person name="Yabe S."/>
            <person name="Zheng Y."/>
            <person name="Wang C.M."/>
            <person name="Sakai Y."/>
            <person name="Abe K."/>
            <person name="Yokota A."/>
            <person name="Donadio S."/>
            <person name="Cavaletti L."/>
            <person name="Monciardini P."/>
        </authorList>
    </citation>
    <scope>NUCLEOTIDE SEQUENCE [LARGE SCALE GENOMIC DNA]</scope>
    <source>
        <strain evidence="3 4">SOSP1-30</strain>
    </source>
</reference>
<evidence type="ECO:0000256" key="1">
    <source>
        <dbReference type="SAM" id="MobiDB-lite"/>
    </source>
</evidence>
<evidence type="ECO:0000313" key="4">
    <source>
        <dbReference type="Proteomes" id="UP000654345"/>
    </source>
</evidence>
<keyword evidence="2" id="KW-1133">Transmembrane helix</keyword>
<sequence>MRLITWLIYRFMGRKVGRIVSGSIMTLLGLLCLVVSPFADSDASGTVIAGLVCLAFGILLLVLGIRDTGGSSFGRSTFSARKASGVQGQPQYGQQVPPQQYGQPAPYGQQAPYGQPAPYGQQQPNQAYGQPPQYPAQNSPYAQEYQNPQQYPPQR</sequence>
<gene>
    <name evidence="3" type="ORF">KSB_30380</name>
</gene>
<dbReference type="Proteomes" id="UP000654345">
    <property type="component" value="Unassembled WGS sequence"/>
</dbReference>
<feature type="region of interest" description="Disordered" evidence="1">
    <location>
        <begin position="74"/>
        <end position="155"/>
    </location>
</feature>
<keyword evidence="2" id="KW-0472">Membrane</keyword>
<dbReference type="RefSeq" id="WP_201371257.1">
    <property type="nucleotide sequence ID" value="NZ_BNJG01000001.1"/>
</dbReference>
<accession>A0ABQ3UPC0</accession>
<feature type="compositionally biased region" description="Low complexity" evidence="1">
    <location>
        <begin position="87"/>
        <end position="149"/>
    </location>
</feature>
<comment type="caution">
    <text evidence="3">The sequence shown here is derived from an EMBL/GenBank/DDBJ whole genome shotgun (WGS) entry which is preliminary data.</text>
</comment>
<keyword evidence="4" id="KW-1185">Reference proteome</keyword>
<evidence type="ECO:0000313" key="3">
    <source>
        <dbReference type="EMBL" id="GHO54563.1"/>
    </source>
</evidence>
<protein>
    <submittedName>
        <fullName evidence="3">Uncharacterized protein</fullName>
    </submittedName>
</protein>
<feature type="transmembrane region" description="Helical" evidence="2">
    <location>
        <begin position="20"/>
        <end position="39"/>
    </location>
</feature>
<evidence type="ECO:0000256" key="2">
    <source>
        <dbReference type="SAM" id="Phobius"/>
    </source>
</evidence>
<keyword evidence="2" id="KW-0812">Transmembrane</keyword>
<organism evidence="3 4">
    <name type="scientific">Ktedonobacter robiniae</name>
    <dbReference type="NCBI Taxonomy" id="2778365"/>
    <lineage>
        <taxon>Bacteria</taxon>
        <taxon>Bacillati</taxon>
        <taxon>Chloroflexota</taxon>
        <taxon>Ktedonobacteria</taxon>
        <taxon>Ktedonobacterales</taxon>
        <taxon>Ktedonobacteraceae</taxon>
        <taxon>Ktedonobacter</taxon>
    </lineage>
</organism>
<dbReference type="EMBL" id="BNJG01000001">
    <property type="protein sequence ID" value="GHO54563.1"/>
    <property type="molecule type" value="Genomic_DNA"/>
</dbReference>
<proteinExistence type="predicted"/>
<name>A0ABQ3UPC0_9CHLR</name>